<evidence type="ECO:0000313" key="2">
    <source>
        <dbReference type="EMBL" id="OGL47841.1"/>
    </source>
</evidence>
<accession>A0A1F7S297</accession>
<keyword evidence="1" id="KW-0812">Transmembrane</keyword>
<comment type="caution">
    <text evidence="2">The sequence shown here is derived from an EMBL/GenBank/DDBJ whole genome shotgun (WGS) entry which is preliminary data.</text>
</comment>
<dbReference type="Proteomes" id="UP000178797">
    <property type="component" value="Unassembled WGS sequence"/>
</dbReference>
<dbReference type="EMBL" id="MGDE01000002">
    <property type="protein sequence ID" value="OGL47841.1"/>
    <property type="molecule type" value="Genomic_DNA"/>
</dbReference>
<evidence type="ECO:0000313" key="3">
    <source>
        <dbReference type="Proteomes" id="UP000178797"/>
    </source>
</evidence>
<reference evidence="2 3" key="1">
    <citation type="journal article" date="2016" name="Nat. Commun.">
        <title>Thousands of microbial genomes shed light on interconnected biogeochemical processes in an aquifer system.</title>
        <authorList>
            <person name="Anantharaman K."/>
            <person name="Brown C.T."/>
            <person name="Hug L.A."/>
            <person name="Sharon I."/>
            <person name="Castelle C.J."/>
            <person name="Probst A.J."/>
            <person name="Thomas B.C."/>
            <person name="Singh A."/>
            <person name="Wilkins M.J."/>
            <person name="Karaoz U."/>
            <person name="Brodie E.L."/>
            <person name="Williams K.H."/>
            <person name="Hubbard S.S."/>
            <person name="Banfield J.F."/>
        </authorList>
    </citation>
    <scope>NUCLEOTIDE SEQUENCE [LARGE SCALE GENOMIC DNA]</scope>
</reference>
<feature type="transmembrane region" description="Helical" evidence="1">
    <location>
        <begin position="7"/>
        <end position="29"/>
    </location>
</feature>
<keyword evidence="1" id="KW-0472">Membrane</keyword>
<gene>
    <name evidence="2" type="ORF">A2W05_02815</name>
</gene>
<organism evidence="2 3">
    <name type="scientific">Candidatus Schekmanbacteria bacterium RBG_16_38_10</name>
    <dbReference type="NCBI Taxonomy" id="1817879"/>
    <lineage>
        <taxon>Bacteria</taxon>
        <taxon>Candidatus Schekmaniibacteriota</taxon>
    </lineage>
</organism>
<evidence type="ECO:0000256" key="1">
    <source>
        <dbReference type="SAM" id="Phobius"/>
    </source>
</evidence>
<sequence>MRASKEFGICILCLFFFSLILDYFELLMISEKNIFRLQSYFFAFWTPFKNFFLEYPLDIAILLSITLITFYILRFLGIRIQ</sequence>
<proteinExistence type="predicted"/>
<feature type="transmembrane region" description="Helical" evidence="1">
    <location>
        <begin position="55"/>
        <end position="76"/>
    </location>
</feature>
<keyword evidence="1" id="KW-1133">Transmembrane helix</keyword>
<name>A0A1F7S297_9BACT</name>
<protein>
    <submittedName>
        <fullName evidence="2">Uncharacterized protein</fullName>
    </submittedName>
</protein>
<dbReference type="AlphaFoldDB" id="A0A1F7S297"/>